<dbReference type="OrthoDB" id="425619at2759"/>
<dbReference type="PANTHER" id="PTHR47266">
    <property type="entry name" value="ENDONUCLEASE-RELATED"/>
    <property type="match status" value="1"/>
</dbReference>
<sequence>YMSRNPTFDKDELMDTEYGIETDSTGRHTLSVMVGVITRSKAKQQVERTDDLPPPTQLLDDLHPQPVLEEFRIMPDHFDITKLKEEQQKDPVVQHRFKEVQQEPHKHPYVIQDGILYKLLSRAKGQTKAKLIYLPSSMIHPALRSYHDHPTSAHFSVHRTYAKMKYKYWWPDMQRYIIDYINSCIACKQHNYSRQKTPGHLHPITPLTGPFQVIGIDYCGPFLTTSKENKYVLCT</sequence>
<gene>
    <name evidence="2" type="ORF">SRO942_LOCUS47483</name>
</gene>
<comment type="caution">
    <text evidence="2">The sequence shown here is derived from an EMBL/GenBank/DDBJ whole genome shotgun (WGS) entry which is preliminary data.</text>
</comment>
<evidence type="ECO:0000313" key="3">
    <source>
        <dbReference type="Proteomes" id="UP000681722"/>
    </source>
</evidence>
<evidence type="ECO:0000313" key="2">
    <source>
        <dbReference type="EMBL" id="CAF4563441.1"/>
    </source>
</evidence>
<name>A0A8S2YLQ0_9BILA</name>
<accession>A0A8S2YLQ0</accession>
<dbReference type="InterPro" id="IPR052160">
    <property type="entry name" value="Gypsy_RT_Integrase-like"/>
</dbReference>
<proteinExistence type="predicted"/>
<dbReference type="FunFam" id="1.10.340.70:FF:000001">
    <property type="entry name" value="Retrovirus-related Pol polyprotein from transposon gypsy-like Protein"/>
    <property type="match status" value="1"/>
</dbReference>
<evidence type="ECO:0000259" key="1">
    <source>
        <dbReference type="Pfam" id="PF17921"/>
    </source>
</evidence>
<organism evidence="2 3">
    <name type="scientific">Didymodactylos carnosus</name>
    <dbReference type="NCBI Taxonomy" id="1234261"/>
    <lineage>
        <taxon>Eukaryota</taxon>
        <taxon>Metazoa</taxon>
        <taxon>Spiralia</taxon>
        <taxon>Gnathifera</taxon>
        <taxon>Rotifera</taxon>
        <taxon>Eurotatoria</taxon>
        <taxon>Bdelloidea</taxon>
        <taxon>Philodinida</taxon>
        <taxon>Philodinidae</taxon>
        <taxon>Didymodactylos</taxon>
    </lineage>
</organism>
<dbReference type="Pfam" id="PF17921">
    <property type="entry name" value="Integrase_H2C2"/>
    <property type="match status" value="1"/>
</dbReference>
<protein>
    <recommendedName>
        <fullName evidence="1">Integrase zinc-binding domain-containing protein</fullName>
    </recommendedName>
</protein>
<reference evidence="2" key="1">
    <citation type="submission" date="2021-02" db="EMBL/GenBank/DDBJ databases">
        <authorList>
            <person name="Nowell W R."/>
        </authorList>
    </citation>
    <scope>NUCLEOTIDE SEQUENCE</scope>
</reference>
<dbReference type="Gene3D" id="1.10.340.70">
    <property type="match status" value="1"/>
</dbReference>
<dbReference type="AlphaFoldDB" id="A0A8S2YLQ0"/>
<dbReference type="Proteomes" id="UP000681722">
    <property type="component" value="Unassembled WGS sequence"/>
</dbReference>
<dbReference type="EMBL" id="CAJOBC010118490">
    <property type="protein sequence ID" value="CAF4563441.1"/>
    <property type="molecule type" value="Genomic_DNA"/>
</dbReference>
<dbReference type="InterPro" id="IPR041588">
    <property type="entry name" value="Integrase_H2C2"/>
</dbReference>
<feature type="non-terminal residue" evidence="2">
    <location>
        <position position="1"/>
    </location>
</feature>
<feature type="domain" description="Integrase zinc-binding" evidence="1">
    <location>
        <begin position="135"/>
        <end position="192"/>
    </location>
</feature>